<evidence type="ECO:0000313" key="2">
    <source>
        <dbReference type="Proteomes" id="UP000016930"/>
    </source>
</evidence>
<name>M2RCF5_CERS8</name>
<sequence>MGCLICWGWGSISPRCEIPARSYRRSVRGMGVLTAAMGRSAGACDTLLPLALMLMLNGKTFALGPVERVTTLLRSEGLEHCADTLLVCSTRVRGARLWHLEPRSAYMIPLSW</sequence>
<protein>
    <submittedName>
        <fullName evidence="1">Uncharacterized protein</fullName>
    </submittedName>
</protein>
<dbReference type="AlphaFoldDB" id="M2RCF5"/>
<reference evidence="1 2" key="1">
    <citation type="journal article" date="2012" name="Proc. Natl. Acad. Sci. U.S.A.">
        <title>Comparative genomics of Ceriporiopsis subvermispora and Phanerochaete chrysosporium provide insight into selective ligninolysis.</title>
        <authorList>
            <person name="Fernandez-Fueyo E."/>
            <person name="Ruiz-Duenas F.J."/>
            <person name="Ferreira P."/>
            <person name="Floudas D."/>
            <person name="Hibbett D.S."/>
            <person name="Canessa P."/>
            <person name="Larrondo L.F."/>
            <person name="James T.Y."/>
            <person name="Seelenfreund D."/>
            <person name="Lobos S."/>
            <person name="Polanco R."/>
            <person name="Tello M."/>
            <person name="Honda Y."/>
            <person name="Watanabe T."/>
            <person name="Watanabe T."/>
            <person name="Ryu J.S."/>
            <person name="Kubicek C.P."/>
            <person name="Schmoll M."/>
            <person name="Gaskell J."/>
            <person name="Hammel K.E."/>
            <person name="St John F.J."/>
            <person name="Vanden Wymelenberg A."/>
            <person name="Sabat G."/>
            <person name="Splinter BonDurant S."/>
            <person name="Syed K."/>
            <person name="Yadav J.S."/>
            <person name="Doddapaneni H."/>
            <person name="Subramanian V."/>
            <person name="Lavin J.L."/>
            <person name="Oguiza J.A."/>
            <person name="Perez G."/>
            <person name="Pisabarro A.G."/>
            <person name="Ramirez L."/>
            <person name="Santoyo F."/>
            <person name="Master E."/>
            <person name="Coutinho P.M."/>
            <person name="Henrissat B."/>
            <person name="Lombard V."/>
            <person name="Magnuson J.K."/>
            <person name="Kuees U."/>
            <person name="Hori C."/>
            <person name="Igarashi K."/>
            <person name="Samejima M."/>
            <person name="Held B.W."/>
            <person name="Barry K.W."/>
            <person name="LaButti K.M."/>
            <person name="Lapidus A."/>
            <person name="Lindquist E.A."/>
            <person name="Lucas S.M."/>
            <person name="Riley R."/>
            <person name="Salamov A.A."/>
            <person name="Hoffmeister D."/>
            <person name="Schwenk D."/>
            <person name="Hadar Y."/>
            <person name="Yarden O."/>
            <person name="de Vries R.P."/>
            <person name="Wiebenga A."/>
            <person name="Stenlid J."/>
            <person name="Eastwood D."/>
            <person name="Grigoriev I.V."/>
            <person name="Berka R.M."/>
            <person name="Blanchette R.A."/>
            <person name="Kersten P."/>
            <person name="Martinez A.T."/>
            <person name="Vicuna R."/>
            <person name="Cullen D."/>
        </authorList>
    </citation>
    <scope>NUCLEOTIDE SEQUENCE [LARGE SCALE GENOMIC DNA]</scope>
    <source>
        <strain evidence="1 2">B</strain>
    </source>
</reference>
<gene>
    <name evidence="1" type="ORF">CERSUDRAFT_115990</name>
</gene>
<dbReference type="Proteomes" id="UP000016930">
    <property type="component" value="Unassembled WGS sequence"/>
</dbReference>
<dbReference type="EMBL" id="KB445799">
    <property type="protein sequence ID" value="EMD36087.1"/>
    <property type="molecule type" value="Genomic_DNA"/>
</dbReference>
<dbReference type="HOGENOM" id="CLU_2145577_0_0_1"/>
<keyword evidence="2" id="KW-1185">Reference proteome</keyword>
<evidence type="ECO:0000313" key="1">
    <source>
        <dbReference type="EMBL" id="EMD36087.1"/>
    </source>
</evidence>
<proteinExistence type="predicted"/>
<accession>M2RCF5</accession>
<organism evidence="1 2">
    <name type="scientific">Ceriporiopsis subvermispora (strain B)</name>
    <name type="common">White-rot fungus</name>
    <name type="synonym">Gelatoporia subvermispora</name>
    <dbReference type="NCBI Taxonomy" id="914234"/>
    <lineage>
        <taxon>Eukaryota</taxon>
        <taxon>Fungi</taxon>
        <taxon>Dikarya</taxon>
        <taxon>Basidiomycota</taxon>
        <taxon>Agaricomycotina</taxon>
        <taxon>Agaricomycetes</taxon>
        <taxon>Polyporales</taxon>
        <taxon>Gelatoporiaceae</taxon>
        <taxon>Gelatoporia</taxon>
    </lineage>
</organism>